<gene>
    <name evidence="2" type="ORF">GCM10022204_01480</name>
</gene>
<feature type="transmembrane region" description="Helical" evidence="1">
    <location>
        <begin position="154"/>
        <end position="179"/>
    </location>
</feature>
<organism evidence="2 3">
    <name type="scientific">Microlunatus aurantiacus</name>
    <dbReference type="NCBI Taxonomy" id="446786"/>
    <lineage>
        <taxon>Bacteria</taxon>
        <taxon>Bacillati</taxon>
        <taxon>Actinomycetota</taxon>
        <taxon>Actinomycetes</taxon>
        <taxon>Propionibacteriales</taxon>
        <taxon>Propionibacteriaceae</taxon>
        <taxon>Microlunatus</taxon>
    </lineage>
</organism>
<feature type="transmembrane region" description="Helical" evidence="1">
    <location>
        <begin position="191"/>
        <end position="208"/>
    </location>
</feature>
<comment type="caution">
    <text evidence="2">The sequence shown here is derived from an EMBL/GenBank/DDBJ whole genome shotgun (WGS) entry which is preliminary data.</text>
</comment>
<dbReference type="EMBL" id="BAAAYX010000002">
    <property type="protein sequence ID" value="GAA3690348.1"/>
    <property type="molecule type" value="Genomic_DNA"/>
</dbReference>
<evidence type="ECO:0000256" key="1">
    <source>
        <dbReference type="SAM" id="Phobius"/>
    </source>
</evidence>
<feature type="transmembrane region" description="Helical" evidence="1">
    <location>
        <begin position="42"/>
        <end position="60"/>
    </location>
</feature>
<keyword evidence="3" id="KW-1185">Reference proteome</keyword>
<keyword evidence="1" id="KW-1133">Transmembrane helix</keyword>
<feature type="transmembrane region" description="Helical" evidence="1">
    <location>
        <begin position="244"/>
        <end position="261"/>
    </location>
</feature>
<name>A0ABP7CGV5_9ACTN</name>
<protein>
    <recommendedName>
        <fullName evidence="4">DUF998 domain-containing protein</fullName>
    </recommendedName>
</protein>
<sequence>MGMTKSSRIRTWWLALSLLVLAPICAEYLSAYDDSTGHPATLLGNLIIFIPLYGCSALLIREVARRARLGWTGILLLATAFGLVEAGLIDQSLYSPDYRGLEGWAATYAATLIAPWGMSAVHLLGFVGGHVMLSICGPIALVEAWRPNRSTEPWLRLPGLVITALAYAVGSALVLFWHLQTEEWHAGPGQLTGTGLVVVALVGAAVLVGRRSRCKRDASGPGLGLTAAIALVLGGAFHSMPQTWPGFAGSVVLLVIAGVLLDRAASTRRWSATHAAIVGATPLFLTAALAFTYDPMIGEVTTQAKYAHNAVMVAIVVLALMVAVLRRSGRQRMRLSPTTGTTSSTNRHW</sequence>
<feature type="transmembrane region" description="Helical" evidence="1">
    <location>
        <begin position="69"/>
        <end position="89"/>
    </location>
</feature>
<reference evidence="3" key="1">
    <citation type="journal article" date="2019" name="Int. J. Syst. Evol. Microbiol.">
        <title>The Global Catalogue of Microorganisms (GCM) 10K type strain sequencing project: providing services to taxonomists for standard genome sequencing and annotation.</title>
        <authorList>
            <consortium name="The Broad Institute Genomics Platform"/>
            <consortium name="The Broad Institute Genome Sequencing Center for Infectious Disease"/>
            <person name="Wu L."/>
            <person name="Ma J."/>
        </authorList>
    </citation>
    <scope>NUCLEOTIDE SEQUENCE [LARGE SCALE GENOMIC DNA]</scope>
    <source>
        <strain evidence="3">JCM 16548</strain>
    </source>
</reference>
<proteinExistence type="predicted"/>
<feature type="transmembrane region" description="Helical" evidence="1">
    <location>
        <begin position="273"/>
        <end position="293"/>
    </location>
</feature>
<accession>A0ABP7CGV5</accession>
<evidence type="ECO:0000313" key="2">
    <source>
        <dbReference type="EMBL" id="GAA3690348.1"/>
    </source>
</evidence>
<evidence type="ECO:0000313" key="3">
    <source>
        <dbReference type="Proteomes" id="UP001500051"/>
    </source>
</evidence>
<keyword evidence="1" id="KW-0472">Membrane</keyword>
<keyword evidence="1" id="KW-0812">Transmembrane</keyword>
<feature type="transmembrane region" description="Helical" evidence="1">
    <location>
        <begin position="305"/>
        <end position="325"/>
    </location>
</feature>
<feature type="transmembrane region" description="Helical" evidence="1">
    <location>
        <begin position="120"/>
        <end position="142"/>
    </location>
</feature>
<evidence type="ECO:0008006" key="4">
    <source>
        <dbReference type="Google" id="ProtNLM"/>
    </source>
</evidence>
<feature type="transmembrane region" description="Helical" evidence="1">
    <location>
        <begin position="220"/>
        <end position="238"/>
    </location>
</feature>
<dbReference type="Proteomes" id="UP001500051">
    <property type="component" value="Unassembled WGS sequence"/>
</dbReference>